<sequence>MTHTLSPRLGRDDHPRSFAAHAARPGASVAVSQAPIVPTVPEDWAVFQPLSATSHLVVGPGGIFTISVHRLAGDWAWVDKRTLLIAGRRTAHLRDAELDAARVTELLRARIALRAPVRPVVTLIGARLLGRGKAAASVAVPVLAEAALADWLICQPRVLRAGERMDLAGLIDHPGTWGTHRAFGPGLPSLRAPSELRVRG</sequence>
<keyword evidence="5" id="KW-1185">Reference proteome</keyword>
<dbReference type="GO" id="GO:0006596">
    <property type="term" value="P:polyamine biosynthetic process"/>
    <property type="evidence" value="ECO:0007669"/>
    <property type="project" value="UniProtKB-UniRule"/>
</dbReference>
<keyword evidence="1 2" id="KW-0808">Transferase</keyword>
<gene>
    <name evidence="4" type="ORF">E3T55_10345</name>
</gene>
<organism evidence="4 5">
    <name type="scientific">Cryobacterium frigoriphilum</name>
    <dbReference type="NCBI Taxonomy" id="1259150"/>
    <lineage>
        <taxon>Bacteria</taxon>
        <taxon>Bacillati</taxon>
        <taxon>Actinomycetota</taxon>
        <taxon>Actinomycetes</taxon>
        <taxon>Micrococcales</taxon>
        <taxon>Microbacteriaceae</taxon>
        <taxon>Cryobacterium</taxon>
    </lineage>
</organism>
<accession>A0A4R9A1A7</accession>
<evidence type="ECO:0000256" key="2">
    <source>
        <dbReference type="PROSITE-ProRule" id="PRU00354"/>
    </source>
</evidence>
<dbReference type="GO" id="GO:0016740">
    <property type="term" value="F:transferase activity"/>
    <property type="evidence" value="ECO:0007669"/>
    <property type="project" value="UniProtKB-UniRule"/>
</dbReference>
<dbReference type="RefSeq" id="WP_134519487.1">
    <property type="nucleotide sequence ID" value="NZ_SOHE01000044.1"/>
</dbReference>
<dbReference type="EMBL" id="SOHE01000044">
    <property type="protein sequence ID" value="TFD50290.1"/>
    <property type="molecule type" value="Genomic_DNA"/>
</dbReference>
<dbReference type="AlphaFoldDB" id="A0A4R9A1A7"/>
<evidence type="ECO:0000313" key="4">
    <source>
        <dbReference type="EMBL" id="TFD50290.1"/>
    </source>
</evidence>
<comment type="caution">
    <text evidence="2">Lacks conserved residue(s) required for the propagation of feature annotation.</text>
</comment>
<evidence type="ECO:0000259" key="3">
    <source>
        <dbReference type="PROSITE" id="PS51006"/>
    </source>
</evidence>
<evidence type="ECO:0000256" key="1">
    <source>
        <dbReference type="ARBA" id="ARBA00022679"/>
    </source>
</evidence>
<comment type="caution">
    <text evidence="4">The sequence shown here is derived from an EMBL/GenBank/DDBJ whole genome shotgun (WGS) entry which is preliminary data.</text>
</comment>
<name>A0A4R9A1A7_9MICO</name>
<dbReference type="PROSITE" id="PS51006">
    <property type="entry name" value="PABS_2"/>
    <property type="match status" value="1"/>
</dbReference>
<dbReference type="OrthoDB" id="5109612at2"/>
<protein>
    <recommendedName>
        <fullName evidence="3">PABS domain-containing protein</fullName>
    </recommendedName>
</protein>
<proteinExistence type="predicted"/>
<dbReference type="Proteomes" id="UP000297447">
    <property type="component" value="Unassembled WGS sequence"/>
</dbReference>
<dbReference type="InterPro" id="IPR030374">
    <property type="entry name" value="PABS"/>
</dbReference>
<reference evidence="4 5" key="1">
    <citation type="submission" date="2019-03" db="EMBL/GenBank/DDBJ databases">
        <title>Genomics of glacier-inhabiting Cryobacterium strains.</title>
        <authorList>
            <person name="Liu Q."/>
            <person name="Xin Y.-H."/>
        </authorList>
    </citation>
    <scope>NUCLEOTIDE SEQUENCE [LARGE SCALE GENOMIC DNA]</scope>
    <source>
        <strain evidence="4 5">Hh14</strain>
    </source>
</reference>
<feature type="domain" description="PABS" evidence="3">
    <location>
        <begin position="1"/>
        <end position="52"/>
    </location>
</feature>
<evidence type="ECO:0000313" key="5">
    <source>
        <dbReference type="Proteomes" id="UP000297447"/>
    </source>
</evidence>
<keyword evidence="2" id="KW-0620">Polyamine biosynthesis</keyword>